<feature type="compositionally biased region" description="Basic and acidic residues" evidence="2">
    <location>
        <begin position="509"/>
        <end position="567"/>
    </location>
</feature>
<organism evidence="3 4">
    <name type="scientific">Coemansia spiralis</name>
    <dbReference type="NCBI Taxonomy" id="417178"/>
    <lineage>
        <taxon>Eukaryota</taxon>
        <taxon>Fungi</taxon>
        <taxon>Fungi incertae sedis</taxon>
        <taxon>Zoopagomycota</taxon>
        <taxon>Kickxellomycotina</taxon>
        <taxon>Kickxellomycetes</taxon>
        <taxon>Kickxellales</taxon>
        <taxon>Kickxellaceae</taxon>
        <taxon>Coemansia</taxon>
    </lineage>
</organism>
<dbReference type="AlphaFoldDB" id="A0A9W8GH14"/>
<dbReference type="Pfam" id="PF04180">
    <property type="entry name" value="LTV"/>
    <property type="match status" value="1"/>
</dbReference>
<comment type="caution">
    <text evidence="3">The sequence shown here is derived from an EMBL/GenBank/DDBJ whole genome shotgun (WGS) entry which is preliminary data.</text>
</comment>
<dbReference type="InterPro" id="IPR007307">
    <property type="entry name" value="Ltv1"/>
</dbReference>
<protein>
    <submittedName>
        <fullName evidence="3">Protein ltv1</fullName>
    </submittedName>
</protein>
<evidence type="ECO:0000256" key="1">
    <source>
        <dbReference type="ARBA" id="ARBA00009078"/>
    </source>
</evidence>
<feature type="compositionally biased region" description="Acidic residues" evidence="2">
    <location>
        <begin position="219"/>
        <end position="246"/>
    </location>
</feature>
<dbReference type="GO" id="GO:0005829">
    <property type="term" value="C:cytosol"/>
    <property type="evidence" value="ECO:0007669"/>
    <property type="project" value="TreeGrafter"/>
</dbReference>
<feature type="region of interest" description="Disordered" evidence="2">
    <location>
        <begin position="191"/>
        <end position="289"/>
    </location>
</feature>
<dbReference type="GO" id="GO:0000056">
    <property type="term" value="P:ribosomal small subunit export from nucleus"/>
    <property type="evidence" value="ECO:0007669"/>
    <property type="project" value="TreeGrafter"/>
</dbReference>
<dbReference type="GO" id="GO:0042274">
    <property type="term" value="P:ribosomal small subunit biogenesis"/>
    <property type="evidence" value="ECO:0007669"/>
    <property type="project" value="InterPro"/>
</dbReference>
<feature type="region of interest" description="Disordered" evidence="2">
    <location>
        <begin position="122"/>
        <end position="154"/>
    </location>
</feature>
<gene>
    <name evidence="3" type="primary">LTV1</name>
    <name evidence="3" type="ORF">IWW39_003794</name>
</gene>
<feature type="region of interest" description="Disordered" evidence="2">
    <location>
        <begin position="321"/>
        <end position="348"/>
    </location>
</feature>
<reference evidence="3" key="1">
    <citation type="submission" date="2022-07" db="EMBL/GenBank/DDBJ databases">
        <title>Phylogenomic reconstructions and comparative analyses of Kickxellomycotina fungi.</title>
        <authorList>
            <person name="Reynolds N.K."/>
            <person name="Stajich J.E."/>
            <person name="Barry K."/>
            <person name="Grigoriev I.V."/>
            <person name="Crous P."/>
            <person name="Smith M.E."/>
        </authorList>
    </citation>
    <scope>NUCLEOTIDE SEQUENCE</scope>
    <source>
        <strain evidence="3">CBS 109367</strain>
    </source>
</reference>
<sequence length="575" mass="64858">MVKKFVDKKSSKTYKLVYRSQEDPLAFEEGTSERVFVAVNKNESGKGGRSRDADQTVQQSLRDLQLDAIPEEELDQQAGKAALYGIYLDDREYDYTKHLRPVGTGGGVFLDVAAKKEKHGGIGLLGMDSDSEDEDDDDNVAVMNSGSASHQAGAFQLPAEVLPSRHRMNIKAEAFPSGLQPNMDLNVREALEALDDEEAEELDDDFLDKLNADCPPSGAEDEYDDQDASDDDDDYFDDDDDADFDPNDVFAQVRKMKARQRQLASGDSDDEFDGSQPGASSGWRGARTASTGFSMSSSAMYRNENLTFLDEQFDAIEALYEQDDSESEEERYDEHGHHIPQFDEHGNQKSISTRADFADVMDDFLQNYELAGKRMHVIVEGGTGVGKLSTVRDAFLDETKSKEENKKALLSTGLRLIEETNAKTKKQNEEELSQYFKQKERTPWDCQTILTTYSTLDNHPATIYERKTPQIRVNRRTGFPMVEPVASDSEQGKGANSDDDVEMDGADDDAAKENKGKPRPKDESKEEKRARKKQIQDEKRNRREEKKETREVFAEKKDRKKQSKQDRAQYVVHLS</sequence>
<feature type="compositionally biased region" description="Acidic residues" evidence="2">
    <location>
        <begin position="192"/>
        <end position="206"/>
    </location>
</feature>
<dbReference type="OrthoDB" id="5852896at2759"/>
<dbReference type="PANTHER" id="PTHR21531">
    <property type="entry name" value="LOW-TEMPERATURE VIABILITY PROTEIN LTV1-RELATED"/>
    <property type="match status" value="1"/>
</dbReference>
<feature type="compositionally biased region" description="Basic and acidic residues" evidence="2">
    <location>
        <begin position="332"/>
        <end position="347"/>
    </location>
</feature>
<dbReference type="PANTHER" id="PTHR21531:SF0">
    <property type="entry name" value="PROTEIN LTV1 HOMOLOG"/>
    <property type="match status" value="1"/>
</dbReference>
<feature type="compositionally biased region" description="Acidic residues" evidence="2">
    <location>
        <begin position="321"/>
        <end position="331"/>
    </location>
</feature>
<feature type="compositionally biased region" description="Acidic residues" evidence="2">
    <location>
        <begin position="497"/>
        <end position="508"/>
    </location>
</feature>
<accession>A0A9W8GH14</accession>
<dbReference type="GO" id="GO:0005634">
    <property type="term" value="C:nucleus"/>
    <property type="evidence" value="ECO:0007669"/>
    <property type="project" value="TreeGrafter"/>
</dbReference>
<feature type="region of interest" description="Disordered" evidence="2">
    <location>
        <begin position="483"/>
        <end position="575"/>
    </location>
</feature>
<keyword evidence="4" id="KW-1185">Reference proteome</keyword>
<dbReference type="GO" id="GO:0030688">
    <property type="term" value="C:preribosome, small subunit precursor"/>
    <property type="evidence" value="ECO:0007669"/>
    <property type="project" value="TreeGrafter"/>
</dbReference>
<comment type="similarity">
    <text evidence="1">Belongs to the LTV1 family.</text>
</comment>
<evidence type="ECO:0000313" key="4">
    <source>
        <dbReference type="Proteomes" id="UP001151516"/>
    </source>
</evidence>
<dbReference type="Proteomes" id="UP001151516">
    <property type="component" value="Unassembled WGS sequence"/>
</dbReference>
<proteinExistence type="inferred from homology"/>
<evidence type="ECO:0000256" key="2">
    <source>
        <dbReference type="SAM" id="MobiDB-lite"/>
    </source>
</evidence>
<feature type="compositionally biased region" description="Acidic residues" evidence="2">
    <location>
        <begin position="129"/>
        <end position="139"/>
    </location>
</feature>
<name>A0A9W8GH14_9FUNG</name>
<dbReference type="EMBL" id="JANBTX010000118">
    <property type="protein sequence ID" value="KAJ2686183.1"/>
    <property type="molecule type" value="Genomic_DNA"/>
</dbReference>
<evidence type="ECO:0000313" key="3">
    <source>
        <dbReference type="EMBL" id="KAJ2686183.1"/>
    </source>
</evidence>